<keyword evidence="2" id="KW-1185">Reference proteome</keyword>
<proteinExistence type="predicted"/>
<dbReference type="AlphaFoldDB" id="A0AAV7FDB6"/>
<evidence type="ECO:0000313" key="1">
    <source>
        <dbReference type="EMBL" id="KAG9459187.1"/>
    </source>
</evidence>
<protein>
    <submittedName>
        <fullName evidence="1">Uncharacterized protein</fullName>
    </submittedName>
</protein>
<evidence type="ECO:0000313" key="2">
    <source>
        <dbReference type="Proteomes" id="UP000825729"/>
    </source>
</evidence>
<dbReference type="Proteomes" id="UP000825729">
    <property type="component" value="Unassembled WGS sequence"/>
</dbReference>
<comment type="caution">
    <text evidence="1">The sequence shown here is derived from an EMBL/GenBank/DDBJ whole genome shotgun (WGS) entry which is preliminary data.</text>
</comment>
<organism evidence="1 2">
    <name type="scientific">Aristolochia fimbriata</name>
    <name type="common">White veined hardy Dutchman's pipe vine</name>
    <dbReference type="NCBI Taxonomy" id="158543"/>
    <lineage>
        <taxon>Eukaryota</taxon>
        <taxon>Viridiplantae</taxon>
        <taxon>Streptophyta</taxon>
        <taxon>Embryophyta</taxon>
        <taxon>Tracheophyta</taxon>
        <taxon>Spermatophyta</taxon>
        <taxon>Magnoliopsida</taxon>
        <taxon>Magnoliidae</taxon>
        <taxon>Piperales</taxon>
        <taxon>Aristolochiaceae</taxon>
        <taxon>Aristolochia</taxon>
    </lineage>
</organism>
<sequence>MWIEGRNFSTELDQINKEKKKRKKEGDEDEVKIAKPAKLTFLFCMPTSHYSSLKLKQRGIEMRRRHIPESLSLRPTTPSSSSFPFLTPLSKNGSHRQIFTEILLKQIYVHIYSTKKKCKRMYLLRIMARNDRRGSDPKSRKMNGAFQIERRERKRTLFFQKN</sequence>
<name>A0AAV7FDB6_ARIFI</name>
<dbReference type="EMBL" id="JAINDJ010000002">
    <property type="protein sequence ID" value="KAG9459187.1"/>
    <property type="molecule type" value="Genomic_DNA"/>
</dbReference>
<accession>A0AAV7FDB6</accession>
<reference evidence="1 2" key="1">
    <citation type="submission" date="2021-07" db="EMBL/GenBank/DDBJ databases">
        <title>The Aristolochia fimbriata genome: insights into angiosperm evolution, floral development and chemical biosynthesis.</title>
        <authorList>
            <person name="Jiao Y."/>
        </authorList>
    </citation>
    <scope>NUCLEOTIDE SEQUENCE [LARGE SCALE GENOMIC DNA]</scope>
    <source>
        <strain evidence="1">IBCAS-2021</strain>
        <tissue evidence="1">Leaf</tissue>
    </source>
</reference>
<gene>
    <name evidence="1" type="ORF">H6P81_003695</name>
</gene>